<keyword evidence="2" id="KW-1003">Cell membrane</keyword>
<dbReference type="PANTHER" id="PTHR30625">
    <property type="entry name" value="PROTEIN TOLQ"/>
    <property type="match status" value="1"/>
</dbReference>
<feature type="transmembrane region" description="Helical" evidence="7">
    <location>
        <begin position="164"/>
        <end position="186"/>
    </location>
</feature>
<keyword evidence="4 7" id="KW-1133">Transmembrane helix</keyword>
<dbReference type="PANTHER" id="PTHR30625:SF3">
    <property type="entry name" value="TOL-PAL SYSTEM PROTEIN TOLQ"/>
    <property type="match status" value="1"/>
</dbReference>
<gene>
    <name evidence="9" type="ORF">HA299_07125</name>
</gene>
<evidence type="ECO:0000313" key="9">
    <source>
        <dbReference type="EMBL" id="HIH70358.1"/>
    </source>
</evidence>
<comment type="similarity">
    <text evidence="6">Belongs to the exbB/tolQ family.</text>
</comment>
<dbReference type="GO" id="GO:0017038">
    <property type="term" value="P:protein import"/>
    <property type="evidence" value="ECO:0007669"/>
    <property type="project" value="TreeGrafter"/>
</dbReference>
<evidence type="ECO:0000256" key="3">
    <source>
        <dbReference type="ARBA" id="ARBA00022692"/>
    </source>
</evidence>
<feature type="transmembrane region" description="Helical" evidence="7">
    <location>
        <begin position="134"/>
        <end position="152"/>
    </location>
</feature>
<evidence type="ECO:0000256" key="2">
    <source>
        <dbReference type="ARBA" id="ARBA00022475"/>
    </source>
</evidence>
<evidence type="ECO:0000313" key="10">
    <source>
        <dbReference type="Proteomes" id="UP000600363"/>
    </source>
</evidence>
<name>A0A832RY34_9EURY</name>
<feature type="transmembrane region" description="Helical" evidence="7">
    <location>
        <begin position="20"/>
        <end position="43"/>
    </location>
</feature>
<evidence type="ECO:0000256" key="6">
    <source>
        <dbReference type="RuleBase" id="RU004057"/>
    </source>
</evidence>
<evidence type="ECO:0000259" key="8">
    <source>
        <dbReference type="Pfam" id="PF01618"/>
    </source>
</evidence>
<keyword evidence="6" id="KW-0813">Transport</keyword>
<evidence type="ECO:0000256" key="1">
    <source>
        <dbReference type="ARBA" id="ARBA00004651"/>
    </source>
</evidence>
<evidence type="ECO:0000256" key="7">
    <source>
        <dbReference type="SAM" id="Phobius"/>
    </source>
</evidence>
<dbReference type="GO" id="GO:0005886">
    <property type="term" value="C:plasma membrane"/>
    <property type="evidence" value="ECO:0007669"/>
    <property type="project" value="UniProtKB-SubCell"/>
</dbReference>
<keyword evidence="6" id="KW-0653">Protein transport</keyword>
<sequence>MLMDLATPVFSMMYVISTSLLYPVIVMLIGLVGWSLIMLGAFISEYTARHRNLEELESAALRARRALDEEDVEAAAGALEGVEANPFVKGFLRELASSLRQKNTKKAEKLMDDYELKTAGVLEKTVMGAKVGPMVGLMGTLIPMGPALAGLVSGSVEQMVTNLIIAFATTVLGLAAGIVCYGISLVRRRWYAQDMSDIEYVVDILEG</sequence>
<dbReference type="InterPro" id="IPR050790">
    <property type="entry name" value="ExbB/TolQ_transport"/>
</dbReference>
<evidence type="ECO:0000256" key="5">
    <source>
        <dbReference type="ARBA" id="ARBA00023136"/>
    </source>
</evidence>
<dbReference type="AlphaFoldDB" id="A0A832RY34"/>
<dbReference type="InterPro" id="IPR002898">
    <property type="entry name" value="MotA_ExbB_proton_chnl"/>
</dbReference>
<dbReference type="Pfam" id="PF01618">
    <property type="entry name" value="MotA_ExbB"/>
    <property type="match status" value="1"/>
</dbReference>
<keyword evidence="5 7" id="KW-0472">Membrane</keyword>
<organism evidence="9 10">
    <name type="scientific">Methermicoccus shengliensis</name>
    <dbReference type="NCBI Taxonomy" id="660064"/>
    <lineage>
        <taxon>Archaea</taxon>
        <taxon>Methanobacteriati</taxon>
        <taxon>Methanobacteriota</taxon>
        <taxon>Stenosarchaea group</taxon>
        <taxon>Methanomicrobia</taxon>
        <taxon>Methanosarcinales</taxon>
        <taxon>Methermicoccaceae</taxon>
        <taxon>Methermicoccus</taxon>
    </lineage>
</organism>
<reference evidence="9" key="1">
    <citation type="journal article" date="2020" name="bioRxiv">
        <title>A rank-normalized archaeal taxonomy based on genome phylogeny resolves widespread incomplete and uneven classifications.</title>
        <authorList>
            <person name="Rinke C."/>
            <person name="Chuvochina M."/>
            <person name="Mussig A.J."/>
            <person name="Chaumeil P.-A."/>
            <person name="Waite D.W."/>
            <person name="Whitman W.B."/>
            <person name="Parks D.H."/>
            <person name="Hugenholtz P."/>
        </authorList>
    </citation>
    <scope>NUCLEOTIDE SEQUENCE</scope>
    <source>
        <strain evidence="9">UBA12518</strain>
    </source>
</reference>
<keyword evidence="3 7" id="KW-0812">Transmembrane</keyword>
<feature type="domain" description="MotA/TolQ/ExbB proton channel" evidence="8">
    <location>
        <begin position="125"/>
        <end position="190"/>
    </location>
</feature>
<comment type="caution">
    <text evidence="9">The sequence shown here is derived from an EMBL/GenBank/DDBJ whole genome shotgun (WGS) entry which is preliminary data.</text>
</comment>
<dbReference type="Proteomes" id="UP000600363">
    <property type="component" value="Unassembled WGS sequence"/>
</dbReference>
<comment type="subcellular location">
    <subcellularLocation>
        <location evidence="1">Cell membrane</location>
        <topology evidence="1">Multi-pass membrane protein</topology>
    </subcellularLocation>
    <subcellularLocation>
        <location evidence="6">Membrane</location>
        <topology evidence="6">Multi-pass membrane protein</topology>
    </subcellularLocation>
</comment>
<dbReference type="RefSeq" id="WP_157203117.1">
    <property type="nucleotide sequence ID" value="NZ_DUIH01000023.1"/>
</dbReference>
<accession>A0A832RY34</accession>
<evidence type="ECO:0000256" key="4">
    <source>
        <dbReference type="ARBA" id="ARBA00022989"/>
    </source>
</evidence>
<protein>
    <submittedName>
        <fullName evidence="9">MotA/TolQ/ExbB proton channel family protein</fullName>
    </submittedName>
</protein>
<dbReference type="EMBL" id="DUIH01000023">
    <property type="protein sequence ID" value="HIH70358.1"/>
    <property type="molecule type" value="Genomic_DNA"/>
</dbReference>
<proteinExistence type="inferred from homology"/>